<evidence type="ECO:0000313" key="7">
    <source>
        <dbReference type="Proteomes" id="UP000039324"/>
    </source>
</evidence>
<dbReference type="Proteomes" id="UP000290189">
    <property type="component" value="Unassembled WGS sequence"/>
</dbReference>
<evidence type="ECO:0000313" key="5">
    <source>
        <dbReference type="EMBL" id="CEO96634.1"/>
    </source>
</evidence>
<dbReference type="CDD" id="cd21218">
    <property type="entry name" value="CH_PLS_FIM_rpt2"/>
    <property type="match status" value="1"/>
</dbReference>
<dbReference type="GO" id="GO:0032432">
    <property type="term" value="C:actin filament bundle"/>
    <property type="evidence" value="ECO:0007669"/>
    <property type="project" value="TreeGrafter"/>
</dbReference>
<dbReference type="InterPro" id="IPR036872">
    <property type="entry name" value="CH_dom_sf"/>
</dbReference>
<evidence type="ECO:0000256" key="3">
    <source>
        <dbReference type="SAM" id="Coils"/>
    </source>
</evidence>
<evidence type="ECO:0000256" key="2">
    <source>
        <dbReference type="ARBA" id="ARBA00023203"/>
    </source>
</evidence>
<dbReference type="PANTHER" id="PTHR19961:SF18">
    <property type="entry name" value="FI19014P1"/>
    <property type="match status" value="1"/>
</dbReference>
<evidence type="ECO:0000313" key="8">
    <source>
        <dbReference type="Proteomes" id="UP000290189"/>
    </source>
</evidence>
<protein>
    <recommendedName>
        <fullName evidence="4">Calponin-homology (CH) domain-containing protein</fullName>
    </recommendedName>
</protein>
<dbReference type="GO" id="GO:0005737">
    <property type="term" value="C:cytoplasm"/>
    <property type="evidence" value="ECO:0007669"/>
    <property type="project" value="TreeGrafter"/>
</dbReference>
<gene>
    <name evidence="5" type="ORF">PBRA_005243</name>
    <name evidence="6" type="ORF">PLBR_LOCUS1906</name>
</gene>
<dbReference type="Gene3D" id="1.10.418.10">
    <property type="entry name" value="Calponin-like domain"/>
    <property type="match status" value="1"/>
</dbReference>
<feature type="coiled-coil region" evidence="3">
    <location>
        <begin position="47"/>
        <end position="74"/>
    </location>
</feature>
<accession>A0A0G4IN89</accession>
<dbReference type="AlphaFoldDB" id="A0A0G4IN89"/>
<geneLocation type="mitochondrion" evidence="6"/>
<evidence type="ECO:0000259" key="4">
    <source>
        <dbReference type="PROSITE" id="PS50021"/>
    </source>
</evidence>
<dbReference type="GO" id="GO:0051017">
    <property type="term" value="P:actin filament bundle assembly"/>
    <property type="evidence" value="ECO:0007669"/>
    <property type="project" value="InterPro"/>
</dbReference>
<dbReference type="EMBL" id="CDSF01000068">
    <property type="protein sequence ID" value="CEO96634.1"/>
    <property type="molecule type" value="Genomic_DNA"/>
</dbReference>
<dbReference type="InterPro" id="IPR001715">
    <property type="entry name" value="CH_dom"/>
</dbReference>
<proteinExistence type="predicted"/>
<name>A0A0G4IN89_PLABS</name>
<dbReference type="InterPro" id="IPR039959">
    <property type="entry name" value="Fimbrin/Plastin"/>
</dbReference>
<dbReference type="GO" id="GO:0051015">
    <property type="term" value="F:actin filament binding"/>
    <property type="evidence" value="ECO:0007669"/>
    <property type="project" value="InterPro"/>
</dbReference>
<keyword evidence="3" id="KW-0175">Coiled coil</keyword>
<feature type="coiled-coil region" evidence="3">
    <location>
        <begin position="138"/>
        <end position="207"/>
    </location>
</feature>
<evidence type="ECO:0000256" key="1">
    <source>
        <dbReference type="ARBA" id="ARBA00022737"/>
    </source>
</evidence>
<dbReference type="GO" id="GO:0051639">
    <property type="term" value="P:actin filament network formation"/>
    <property type="evidence" value="ECO:0007669"/>
    <property type="project" value="TreeGrafter"/>
</dbReference>
<sequence length="793" mass="91094">MTGGNQLSESLVRLSPVLRPLTQQVLSSVFRPSPTKGEPPVPYFHLVATVRDKMNALQQEMSVAEARRRKMETDEFRRTFVLDAAARHWKTSLTVNVFNIWRNNVNILKRQRATIATVLNRWRTNPMLLSNAFMAWKLDHVSRKREKMEAALDEAYQRHVTIEQETTEARANAETDLRELGNMRQNVEVLKAQRVEIEESIAQMEHKLFQSKDRDINFTIKTLMDLTKIGLNSLEAELAMYSSKPMEDVRRIIPNELSLDNSSEQELLLAWVNFHLCHLQRRPPVENFTTDLSNGVVLALILHKTRPGIIAHIDKLIDPTLGSHERCTRLETILLGADDLLPVDMQQMLRANNLAYGMSPDLTVAFLARLFVEFPTLQRTEPSALQLAARDAVQHSYAAIDEVCNALDSTTDDQEQIDYRPLESLVISLTNAYTAVSEYEKEVETIRGIWQRVQSRIRRYILDVLIHRVEEIPIDTIDLRQRRHRQQWAEVDEDMIRAEMSLPATSPGGDTDQEADAKTVATRANLIEVLRVRNVLSRNYAELQSVFLGYATSDVMSREPSQANEDNATLSFLEFWMLTKDSKLLSQALTPVKLLELFEEVAPDGNVQLRTEITVRQFVHLLVKIAKLHPYDRPELGLRLQNVIENFIVVYGKRALETEGRASHLLQTLRPFIRPIMAMFQKFSNNRLAVKAETGKSAKVDQLGMLSSSMSIDDVNRFFYDAKLHAHGFTIEDILRMGERIIDLHADSDRRMFLPEFIDLLIALACTRYPNPFEDILLRVHRFLSRDLQLDKK</sequence>
<dbReference type="PANTHER" id="PTHR19961">
    <property type="entry name" value="FIMBRIN/PLASTIN"/>
    <property type="match status" value="1"/>
</dbReference>
<organism evidence="5 7">
    <name type="scientific">Plasmodiophora brassicae</name>
    <name type="common">Clubroot disease agent</name>
    <dbReference type="NCBI Taxonomy" id="37360"/>
    <lineage>
        <taxon>Eukaryota</taxon>
        <taxon>Sar</taxon>
        <taxon>Rhizaria</taxon>
        <taxon>Endomyxa</taxon>
        <taxon>Phytomyxea</taxon>
        <taxon>Plasmodiophorida</taxon>
        <taxon>Plasmodiophoridae</taxon>
        <taxon>Plasmodiophora</taxon>
    </lineage>
</organism>
<dbReference type="PROSITE" id="PS50021">
    <property type="entry name" value="CH"/>
    <property type="match status" value="1"/>
</dbReference>
<keyword evidence="2" id="KW-0009">Actin-binding</keyword>
<keyword evidence="6" id="KW-0496">Mitochondrion</keyword>
<reference evidence="5 7" key="1">
    <citation type="submission" date="2015-02" db="EMBL/GenBank/DDBJ databases">
        <authorList>
            <person name="Chooi Y.-H."/>
        </authorList>
    </citation>
    <scope>NUCLEOTIDE SEQUENCE [LARGE SCALE GENOMIC DNA]</scope>
    <source>
        <strain evidence="5">E3</strain>
    </source>
</reference>
<keyword evidence="1" id="KW-0677">Repeat</keyword>
<feature type="domain" description="Calponin-homology (CH)" evidence="4">
    <location>
        <begin position="262"/>
        <end position="375"/>
    </location>
</feature>
<keyword evidence="7" id="KW-1185">Reference proteome</keyword>
<dbReference type="SUPFAM" id="SSF47576">
    <property type="entry name" value="Calponin-homology domain, CH-domain"/>
    <property type="match status" value="1"/>
</dbReference>
<reference evidence="6 8" key="2">
    <citation type="submission" date="2018-03" db="EMBL/GenBank/DDBJ databases">
        <authorList>
            <person name="Fogelqvist J."/>
        </authorList>
    </citation>
    <scope>NUCLEOTIDE SEQUENCE [LARGE SCALE GENOMIC DNA]</scope>
</reference>
<dbReference type="GO" id="GO:0005884">
    <property type="term" value="C:actin filament"/>
    <property type="evidence" value="ECO:0007669"/>
    <property type="project" value="TreeGrafter"/>
</dbReference>
<dbReference type="Pfam" id="PF00307">
    <property type="entry name" value="CH"/>
    <property type="match status" value="1"/>
</dbReference>
<dbReference type="Proteomes" id="UP000039324">
    <property type="component" value="Unassembled WGS sequence"/>
</dbReference>
<evidence type="ECO:0000313" key="6">
    <source>
        <dbReference type="EMBL" id="SPQ94691.1"/>
    </source>
</evidence>
<dbReference type="EMBL" id="OVEO01000003">
    <property type="protein sequence ID" value="SPQ94691.1"/>
    <property type="molecule type" value="Genomic_DNA"/>
</dbReference>
<dbReference type="OrthoDB" id="69923at2759"/>